<feature type="domain" description="RCK C-terminal" evidence="2">
    <location>
        <begin position="75"/>
        <end position="160"/>
    </location>
</feature>
<dbReference type="PANTHER" id="PTHR30445:SF8">
    <property type="entry name" value="K(+)_H(+) ANTIPORTER SUBUNIT KHTT"/>
    <property type="match status" value="1"/>
</dbReference>
<sequence length="216" mass="22621">MDQQAHPTRTTLPGIGTRFDLTTEGGKHVSVVVHNDGRRFLGFHDPDDDDNCRDSVPLDPGEAAALAQLLVPAPIDPVRGAMEIDLVTEHVPLTAKSPYSGRTLGDTQVRTRTGASIVAVLRRTGATPSPTPAFRFATGDTLVVVGTREGVDAVYDLIAGGRVSVPGSGQPPAGARRSAAQGGGQKPEWDSPSPDLRRGDVPAERRAARPDPGAEA</sequence>
<feature type="compositionally biased region" description="Basic and acidic residues" evidence="1">
    <location>
        <begin position="195"/>
        <end position="209"/>
    </location>
</feature>
<dbReference type="Pfam" id="PF02080">
    <property type="entry name" value="TrkA_C"/>
    <property type="match status" value="1"/>
</dbReference>
<dbReference type="Proteomes" id="UP000295172">
    <property type="component" value="Unassembled WGS sequence"/>
</dbReference>
<protein>
    <submittedName>
        <fullName evidence="3">Potassium transporter TrkA</fullName>
    </submittedName>
</protein>
<accession>A0A4R4WI76</accession>
<dbReference type="InterPro" id="IPR036721">
    <property type="entry name" value="RCK_C_sf"/>
</dbReference>
<evidence type="ECO:0000259" key="2">
    <source>
        <dbReference type="PROSITE" id="PS51202"/>
    </source>
</evidence>
<feature type="compositionally biased region" description="Low complexity" evidence="1">
    <location>
        <begin position="170"/>
        <end position="180"/>
    </location>
</feature>
<dbReference type="Gene3D" id="3.30.70.1450">
    <property type="entry name" value="Regulator of K+ conductance, C-terminal domain"/>
    <property type="match status" value="1"/>
</dbReference>
<dbReference type="InterPro" id="IPR058776">
    <property type="entry name" value="KhtT-like_N"/>
</dbReference>
<dbReference type="GO" id="GO:0006813">
    <property type="term" value="P:potassium ion transport"/>
    <property type="evidence" value="ECO:0007669"/>
    <property type="project" value="InterPro"/>
</dbReference>
<evidence type="ECO:0000313" key="4">
    <source>
        <dbReference type="Proteomes" id="UP000295172"/>
    </source>
</evidence>
<dbReference type="RefSeq" id="WP_132324424.1">
    <property type="nucleotide sequence ID" value="NZ_SMKR01000128.1"/>
</dbReference>
<evidence type="ECO:0000256" key="1">
    <source>
        <dbReference type="SAM" id="MobiDB-lite"/>
    </source>
</evidence>
<proteinExistence type="predicted"/>
<dbReference type="OrthoDB" id="5242677at2"/>
<reference evidence="3 4" key="1">
    <citation type="submission" date="2019-02" db="EMBL/GenBank/DDBJ databases">
        <title>Draft genome sequences of novel Actinobacteria.</title>
        <authorList>
            <person name="Sahin N."/>
            <person name="Ay H."/>
            <person name="Saygin H."/>
        </authorList>
    </citation>
    <scope>NUCLEOTIDE SEQUENCE [LARGE SCALE GENOMIC DNA]</scope>
    <source>
        <strain evidence="3 4">16K104</strain>
    </source>
</reference>
<organism evidence="3 4">
    <name type="scientific">Kribbella turkmenica</name>
    <dbReference type="NCBI Taxonomy" id="2530375"/>
    <lineage>
        <taxon>Bacteria</taxon>
        <taxon>Bacillati</taxon>
        <taxon>Actinomycetota</taxon>
        <taxon>Actinomycetes</taxon>
        <taxon>Propionibacteriales</taxon>
        <taxon>Kribbellaceae</taxon>
        <taxon>Kribbella</taxon>
    </lineage>
</organism>
<evidence type="ECO:0000313" key="3">
    <source>
        <dbReference type="EMBL" id="TDD18672.1"/>
    </source>
</evidence>
<dbReference type="SUPFAM" id="SSF116726">
    <property type="entry name" value="TrkA C-terminal domain-like"/>
    <property type="match status" value="1"/>
</dbReference>
<dbReference type="InterPro" id="IPR006037">
    <property type="entry name" value="RCK_C"/>
</dbReference>
<dbReference type="AlphaFoldDB" id="A0A4R4WI76"/>
<dbReference type="PROSITE" id="PS51202">
    <property type="entry name" value="RCK_C"/>
    <property type="match status" value="1"/>
</dbReference>
<keyword evidence="4" id="KW-1185">Reference proteome</keyword>
<dbReference type="PANTHER" id="PTHR30445">
    <property type="entry name" value="K(+)_H(+) ANTIPORTER SUBUNIT KHTT"/>
    <property type="match status" value="1"/>
</dbReference>
<dbReference type="GO" id="GO:0008324">
    <property type="term" value="F:monoatomic cation transmembrane transporter activity"/>
    <property type="evidence" value="ECO:0007669"/>
    <property type="project" value="InterPro"/>
</dbReference>
<dbReference type="EMBL" id="SMKR01000128">
    <property type="protein sequence ID" value="TDD18672.1"/>
    <property type="molecule type" value="Genomic_DNA"/>
</dbReference>
<dbReference type="Pfam" id="PF25991">
    <property type="entry name" value="KhtT_N"/>
    <property type="match status" value="1"/>
</dbReference>
<comment type="caution">
    <text evidence="3">The sequence shown here is derived from an EMBL/GenBank/DDBJ whole genome shotgun (WGS) entry which is preliminary data.</text>
</comment>
<feature type="region of interest" description="Disordered" evidence="1">
    <location>
        <begin position="162"/>
        <end position="216"/>
    </location>
</feature>
<gene>
    <name evidence="3" type="ORF">E1218_25510</name>
</gene>
<name>A0A4R4WI76_9ACTN</name>
<dbReference type="InterPro" id="IPR050144">
    <property type="entry name" value="AAE_transporter"/>
</dbReference>